<keyword evidence="2" id="KW-0813">Transport</keyword>
<dbReference type="Pfam" id="PF13347">
    <property type="entry name" value="MFS_2"/>
    <property type="match status" value="1"/>
</dbReference>
<evidence type="ECO:0000256" key="4">
    <source>
        <dbReference type="ARBA" id="ARBA00022989"/>
    </source>
</evidence>
<feature type="transmembrane region" description="Helical" evidence="6">
    <location>
        <begin position="157"/>
        <end position="175"/>
    </location>
</feature>
<feature type="transmembrane region" description="Helical" evidence="6">
    <location>
        <begin position="79"/>
        <end position="97"/>
    </location>
</feature>
<dbReference type="EMBL" id="CP102290">
    <property type="protein sequence ID" value="UWP60926.1"/>
    <property type="molecule type" value="Genomic_DNA"/>
</dbReference>
<organism evidence="8 9">
    <name type="scientific">Ruminococcus gauvreauii</name>
    <dbReference type="NCBI Taxonomy" id="438033"/>
    <lineage>
        <taxon>Bacteria</taxon>
        <taxon>Bacillati</taxon>
        <taxon>Bacillota</taxon>
        <taxon>Clostridia</taxon>
        <taxon>Eubacteriales</taxon>
        <taxon>Oscillospiraceae</taxon>
        <taxon>Ruminococcus</taxon>
    </lineage>
</organism>
<feature type="domain" description="Major facilitator superfamily (MFS) profile" evidence="7">
    <location>
        <begin position="236"/>
        <end position="451"/>
    </location>
</feature>
<keyword evidence="5 6" id="KW-0472">Membrane</keyword>
<name>A0ABY5VL47_9FIRM</name>
<evidence type="ECO:0000256" key="6">
    <source>
        <dbReference type="SAM" id="Phobius"/>
    </source>
</evidence>
<feature type="transmembrane region" description="Helical" evidence="6">
    <location>
        <begin position="408"/>
        <end position="432"/>
    </location>
</feature>
<sequence length="451" mass="48425">MKKINTSIKRFWGTSELGFSFMATMETSFFILFLTDVARLPLAMVAVITGFSGIADAVTAVLAGAIIDKTTFKNGKYRPWLIYCPPVVVIFFILMFTKIGTNLSAAIICSIGYIVSHGVWNIAWTANRAMIGSLSDDAKERAFLSGRIAAGSSGGKIIASYLVPVLTTAFLGLFMGAGESWGYTITAAIASLVFLVTYFVHYQITKGYDRPEEYAGVSKKSVTLLDMLKAIVTNPQLLILLLADALRLIGFYMIAACAAYYTKIVLENPSATSIILVIFNAGTLVGSLMSKQIVAKLGTKKASILGTGGLAVFLVLLYFLPSSQALVFVILFVAQTIFGVAYGLTTSMYSMCGTDSEYRTGKDTKGIIMACSSLAIKIAIALRGIVISAALAAIAYDPDAAVTASAQGGIKMVFLIIPAVFSIASVVMFLLYRIKDSDIEKMEQEIAKRRA</sequence>
<evidence type="ECO:0000259" key="7">
    <source>
        <dbReference type="PROSITE" id="PS50850"/>
    </source>
</evidence>
<dbReference type="Gene3D" id="1.20.1250.20">
    <property type="entry name" value="MFS general substrate transporter like domains"/>
    <property type="match status" value="2"/>
</dbReference>
<feature type="transmembrane region" description="Helical" evidence="6">
    <location>
        <begin position="103"/>
        <end position="124"/>
    </location>
</feature>
<protein>
    <submittedName>
        <fullName evidence="8">MFS transporter</fullName>
    </submittedName>
</protein>
<evidence type="ECO:0000256" key="3">
    <source>
        <dbReference type="ARBA" id="ARBA00022692"/>
    </source>
</evidence>
<dbReference type="Proteomes" id="UP001060164">
    <property type="component" value="Chromosome"/>
</dbReference>
<reference evidence="8" key="1">
    <citation type="journal article" date="2022" name="Cell">
        <title>Design, construction, and in vivo augmentation of a complex gut microbiome.</title>
        <authorList>
            <person name="Cheng A.G."/>
            <person name="Ho P.Y."/>
            <person name="Aranda-Diaz A."/>
            <person name="Jain S."/>
            <person name="Yu F.B."/>
            <person name="Meng X."/>
            <person name="Wang M."/>
            <person name="Iakiviak M."/>
            <person name="Nagashima K."/>
            <person name="Zhao A."/>
            <person name="Murugkar P."/>
            <person name="Patil A."/>
            <person name="Atabakhsh K."/>
            <person name="Weakley A."/>
            <person name="Yan J."/>
            <person name="Brumbaugh A.R."/>
            <person name="Higginbottom S."/>
            <person name="Dimas A."/>
            <person name="Shiver A.L."/>
            <person name="Deutschbauer A."/>
            <person name="Neff N."/>
            <person name="Sonnenburg J.L."/>
            <person name="Huang K.C."/>
            <person name="Fischbach M.A."/>
        </authorList>
    </citation>
    <scope>NUCLEOTIDE SEQUENCE</scope>
    <source>
        <strain evidence="8">DSM 19829</strain>
    </source>
</reference>
<evidence type="ECO:0000313" key="8">
    <source>
        <dbReference type="EMBL" id="UWP60926.1"/>
    </source>
</evidence>
<feature type="transmembrane region" description="Helical" evidence="6">
    <location>
        <begin position="237"/>
        <end position="261"/>
    </location>
</feature>
<evidence type="ECO:0000256" key="1">
    <source>
        <dbReference type="ARBA" id="ARBA00004651"/>
    </source>
</evidence>
<feature type="transmembrane region" description="Helical" evidence="6">
    <location>
        <begin position="12"/>
        <end position="34"/>
    </location>
</feature>
<dbReference type="PANTHER" id="PTHR11328">
    <property type="entry name" value="MAJOR FACILITATOR SUPERFAMILY DOMAIN-CONTAINING PROTEIN"/>
    <property type="match status" value="1"/>
</dbReference>
<evidence type="ECO:0000256" key="5">
    <source>
        <dbReference type="ARBA" id="ARBA00023136"/>
    </source>
</evidence>
<dbReference type="PROSITE" id="PS50850">
    <property type="entry name" value="MFS"/>
    <property type="match status" value="1"/>
</dbReference>
<dbReference type="InterPro" id="IPR020846">
    <property type="entry name" value="MFS_dom"/>
</dbReference>
<feature type="transmembrane region" description="Helical" evidence="6">
    <location>
        <begin position="366"/>
        <end position="396"/>
    </location>
</feature>
<feature type="transmembrane region" description="Helical" evidence="6">
    <location>
        <begin position="273"/>
        <end position="290"/>
    </location>
</feature>
<evidence type="ECO:0000256" key="2">
    <source>
        <dbReference type="ARBA" id="ARBA00022448"/>
    </source>
</evidence>
<proteinExistence type="predicted"/>
<dbReference type="PANTHER" id="PTHR11328:SF24">
    <property type="entry name" value="MAJOR FACILITATOR SUPERFAMILY (MFS) PROFILE DOMAIN-CONTAINING PROTEIN"/>
    <property type="match status" value="1"/>
</dbReference>
<dbReference type="InterPro" id="IPR036259">
    <property type="entry name" value="MFS_trans_sf"/>
</dbReference>
<dbReference type="RefSeq" id="WP_028527624.1">
    <property type="nucleotide sequence ID" value="NZ_CABLBR010000003.1"/>
</dbReference>
<feature type="transmembrane region" description="Helical" evidence="6">
    <location>
        <begin position="40"/>
        <end position="67"/>
    </location>
</feature>
<keyword evidence="4 6" id="KW-1133">Transmembrane helix</keyword>
<evidence type="ECO:0000313" key="9">
    <source>
        <dbReference type="Proteomes" id="UP001060164"/>
    </source>
</evidence>
<dbReference type="SUPFAM" id="SSF103473">
    <property type="entry name" value="MFS general substrate transporter"/>
    <property type="match status" value="1"/>
</dbReference>
<feature type="transmembrane region" description="Helical" evidence="6">
    <location>
        <begin position="302"/>
        <end position="320"/>
    </location>
</feature>
<feature type="transmembrane region" description="Helical" evidence="6">
    <location>
        <begin position="326"/>
        <end position="345"/>
    </location>
</feature>
<keyword evidence="9" id="KW-1185">Reference proteome</keyword>
<gene>
    <name evidence="8" type="ORF">NQ502_07825</name>
</gene>
<feature type="transmembrane region" description="Helical" evidence="6">
    <location>
        <begin position="181"/>
        <end position="200"/>
    </location>
</feature>
<comment type="subcellular location">
    <subcellularLocation>
        <location evidence="1">Cell membrane</location>
        <topology evidence="1">Multi-pass membrane protein</topology>
    </subcellularLocation>
</comment>
<keyword evidence="3 6" id="KW-0812">Transmembrane</keyword>
<accession>A0ABY5VL47</accession>
<dbReference type="InterPro" id="IPR039672">
    <property type="entry name" value="MFS_2"/>
</dbReference>